<feature type="domain" description="N-acetyltransferase" evidence="2">
    <location>
        <begin position="128"/>
        <end position="270"/>
    </location>
</feature>
<dbReference type="HOGENOM" id="CLU_060131_3_1_1"/>
<dbReference type="RefSeq" id="XP_016228250.1">
    <property type="nucleotide sequence ID" value="XM_016364601.1"/>
</dbReference>
<protein>
    <recommendedName>
        <fullName evidence="2">N-acetyltransferase domain-containing protein</fullName>
    </recommendedName>
</protein>
<dbReference type="CDD" id="cd04301">
    <property type="entry name" value="NAT_SF"/>
    <property type="match status" value="1"/>
</dbReference>
<dbReference type="PANTHER" id="PTHR42791:SF16">
    <property type="entry name" value="N-ACETYLTRANSFERASE DOMAIN-CONTAINING PROTEIN"/>
    <property type="match status" value="1"/>
</dbReference>
<feature type="region of interest" description="Disordered" evidence="1">
    <location>
        <begin position="313"/>
        <end position="342"/>
    </location>
</feature>
<dbReference type="InterPro" id="IPR052523">
    <property type="entry name" value="Trichothecene_AcTrans"/>
</dbReference>
<sequence>MATTAGTATRTGTTGTTAAPKIDSIESTSSSTLQSKPRPYTLRRAQLSDLSPAARTVSLGFWDDVLFGRLIHPFRNSYPSHVDKYWYRKFIVDYWDWSHVMLVTTEPAAGDSSAGGKPEIVTGFAHWSRIAPSRQVNYKASWDLPWWDPRRILKPVFALFSRLLGIISPNRAVSKTHETILEQSYHFLDHIWTGPRSESWYLECIAVHPDYQGRGQGRALVQWGLQKAREEGIACSVISAEGKETFYERCGFDSGPVARSGEGGLENPLREVEGGICFFKDKDGVVVKDRVLGDWTYGPGDYDWVAWTQRVEKKSGEDQSDGDQAPVGWKTEAGSPWSWREV</sequence>
<dbReference type="PANTHER" id="PTHR42791">
    <property type="entry name" value="GNAT FAMILY ACETYLTRANSFERASE"/>
    <property type="match status" value="1"/>
</dbReference>
<reference evidence="3 4" key="1">
    <citation type="submission" date="2015-01" db="EMBL/GenBank/DDBJ databases">
        <title>The Genome Sequence of Exophiala mesophila CBS40295.</title>
        <authorList>
            <consortium name="The Broad Institute Genomics Platform"/>
            <person name="Cuomo C."/>
            <person name="de Hoog S."/>
            <person name="Gorbushina A."/>
            <person name="Stielow B."/>
            <person name="Teixiera M."/>
            <person name="Abouelleil A."/>
            <person name="Chapman S.B."/>
            <person name="Priest M."/>
            <person name="Young S.K."/>
            <person name="Wortman J."/>
            <person name="Nusbaum C."/>
            <person name="Birren B."/>
        </authorList>
    </citation>
    <scope>NUCLEOTIDE SEQUENCE [LARGE SCALE GENOMIC DNA]</scope>
    <source>
        <strain evidence="3 4">CBS 40295</strain>
    </source>
</reference>
<dbReference type="SUPFAM" id="SSF55729">
    <property type="entry name" value="Acyl-CoA N-acyltransferases (Nat)"/>
    <property type="match status" value="1"/>
</dbReference>
<evidence type="ECO:0000313" key="3">
    <source>
        <dbReference type="EMBL" id="KIV96676.1"/>
    </source>
</evidence>
<organism evidence="3 4">
    <name type="scientific">Exophiala mesophila</name>
    <name type="common">Black yeast-like fungus</name>
    <dbReference type="NCBI Taxonomy" id="212818"/>
    <lineage>
        <taxon>Eukaryota</taxon>
        <taxon>Fungi</taxon>
        <taxon>Dikarya</taxon>
        <taxon>Ascomycota</taxon>
        <taxon>Pezizomycotina</taxon>
        <taxon>Eurotiomycetes</taxon>
        <taxon>Chaetothyriomycetidae</taxon>
        <taxon>Chaetothyriales</taxon>
        <taxon>Herpotrichiellaceae</taxon>
        <taxon>Exophiala</taxon>
    </lineage>
</organism>
<dbReference type="EMBL" id="KN847520">
    <property type="protein sequence ID" value="KIV96676.1"/>
    <property type="molecule type" value="Genomic_DNA"/>
</dbReference>
<dbReference type="OrthoDB" id="2744543at2759"/>
<dbReference type="Gene3D" id="3.40.630.30">
    <property type="match status" value="1"/>
</dbReference>
<keyword evidence="4" id="KW-1185">Reference proteome</keyword>
<dbReference type="InterPro" id="IPR016181">
    <property type="entry name" value="Acyl_CoA_acyltransferase"/>
</dbReference>
<evidence type="ECO:0000259" key="2">
    <source>
        <dbReference type="PROSITE" id="PS51186"/>
    </source>
</evidence>
<proteinExistence type="predicted"/>
<feature type="region of interest" description="Disordered" evidence="1">
    <location>
        <begin position="1"/>
        <end position="38"/>
    </location>
</feature>
<feature type="compositionally biased region" description="Low complexity" evidence="1">
    <location>
        <begin position="1"/>
        <end position="19"/>
    </location>
</feature>
<gene>
    <name evidence="3" type="ORF">PV10_00510</name>
</gene>
<dbReference type="GO" id="GO:0016747">
    <property type="term" value="F:acyltransferase activity, transferring groups other than amino-acyl groups"/>
    <property type="evidence" value="ECO:0007669"/>
    <property type="project" value="InterPro"/>
</dbReference>
<name>A0A0D1Y7H5_EXOME</name>
<dbReference type="AlphaFoldDB" id="A0A0D1Y7H5"/>
<dbReference type="GeneID" id="27318355"/>
<evidence type="ECO:0000313" key="4">
    <source>
        <dbReference type="Proteomes" id="UP000054302"/>
    </source>
</evidence>
<dbReference type="Pfam" id="PF13508">
    <property type="entry name" value="Acetyltransf_7"/>
    <property type="match status" value="1"/>
</dbReference>
<dbReference type="Proteomes" id="UP000054302">
    <property type="component" value="Unassembled WGS sequence"/>
</dbReference>
<dbReference type="VEuPathDB" id="FungiDB:PV10_00510"/>
<evidence type="ECO:0000256" key="1">
    <source>
        <dbReference type="SAM" id="MobiDB-lite"/>
    </source>
</evidence>
<dbReference type="OMA" id="ECWDLHV"/>
<dbReference type="STRING" id="212818.A0A0D1Y7H5"/>
<accession>A0A0D1Y7H5</accession>
<dbReference type="InterPro" id="IPR000182">
    <property type="entry name" value="GNAT_dom"/>
</dbReference>
<dbReference type="PROSITE" id="PS51186">
    <property type="entry name" value="GNAT"/>
    <property type="match status" value="1"/>
</dbReference>